<dbReference type="EC" id="2.4.1.13" evidence="2"/>
<comment type="similarity">
    <text evidence="1">Belongs to the glycosyltransferase 1 family. Plant sucrose synthase subfamily.</text>
</comment>
<reference evidence="6 7" key="1">
    <citation type="journal article" date="2018" name="Mol. Plant">
        <title>The genome of Artemisia annua provides insight into the evolution of Asteraceae family and artemisinin biosynthesis.</title>
        <authorList>
            <person name="Shen Q."/>
            <person name="Zhang L."/>
            <person name="Liao Z."/>
            <person name="Wang S."/>
            <person name="Yan T."/>
            <person name="Shi P."/>
            <person name="Liu M."/>
            <person name="Fu X."/>
            <person name="Pan Q."/>
            <person name="Wang Y."/>
            <person name="Lv Z."/>
            <person name="Lu X."/>
            <person name="Zhang F."/>
            <person name="Jiang W."/>
            <person name="Ma Y."/>
            <person name="Chen M."/>
            <person name="Hao X."/>
            <person name="Li L."/>
            <person name="Tang Y."/>
            <person name="Lv G."/>
            <person name="Zhou Y."/>
            <person name="Sun X."/>
            <person name="Brodelius P.E."/>
            <person name="Rose J.K.C."/>
            <person name="Tang K."/>
        </authorList>
    </citation>
    <scope>NUCLEOTIDE SEQUENCE [LARGE SCALE GENOMIC DNA]</scope>
    <source>
        <strain evidence="7">cv. Huhao1</strain>
        <tissue evidence="6">Leaf</tissue>
    </source>
</reference>
<keyword evidence="3" id="KW-0328">Glycosyltransferase</keyword>
<evidence type="ECO:0000256" key="4">
    <source>
        <dbReference type="ARBA" id="ARBA00022679"/>
    </source>
</evidence>
<comment type="caution">
    <text evidence="6">The sequence shown here is derived from an EMBL/GenBank/DDBJ whole genome shotgun (WGS) entry which is preliminary data.</text>
</comment>
<dbReference type="STRING" id="35608.A0A2U1KUM5"/>
<evidence type="ECO:0000313" key="6">
    <source>
        <dbReference type="EMBL" id="PWA40450.1"/>
    </source>
</evidence>
<dbReference type="PANTHER" id="PTHR45839:SF7">
    <property type="entry name" value="SUCROSE SYNTHASE 1"/>
    <property type="match status" value="1"/>
</dbReference>
<dbReference type="PANTHER" id="PTHR45839">
    <property type="match status" value="1"/>
</dbReference>
<sequence length="378" mass="44167">MTLKSYFLVVQEKVDLYICKEHIYESNKPDTRSIFDLLQQSCNVKYLTLNTELFQVLAMKQTSSDPFLIPSTCSKESLTKETRAAGVVQWNNARCLGYNEKVIMKRLRPVSKNSRLLEINWWNQEWMSVATMLKFYIFKVEERIKALQQNVKHGLESHFDLPNLPLMWAILFMGNLSSTLTRTTGTRYTWQSYSERLLTLAGVYGFWKRVSKFDRLEIRRYHEMFYALKFLLFKPNVSRQRCPASEDRKGNIGKCRPPITLEHASFGRTDKPKTEPICGYSYYLSKFLHEASSISVREQNIMHLEEDQVAPSLIEQSFYQIYISLIHIHLTIFDIANIWKLLGYQSQMENKSVKHGNLATQHLHQLLVCNTPQGCTSM</sequence>
<dbReference type="Gene3D" id="3.40.50.2000">
    <property type="entry name" value="Glycogen Phosphorylase B"/>
    <property type="match status" value="1"/>
</dbReference>
<dbReference type="InterPro" id="IPR012820">
    <property type="entry name" value="Sucrose_synthase_pln/cyn"/>
</dbReference>
<proteinExistence type="inferred from homology"/>
<dbReference type="Proteomes" id="UP000245207">
    <property type="component" value="Unassembled WGS sequence"/>
</dbReference>
<dbReference type="AlphaFoldDB" id="A0A2U1KUM5"/>
<evidence type="ECO:0000256" key="1">
    <source>
        <dbReference type="ARBA" id="ARBA00005894"/>
    </source>
</evidence>
<accession>A0A2U1KUM5</accession>
<dbReference type="GO" id="GO:0016157">
    <property type="term" value="F:sucrose synthase activity"/>
    <property type="evidence" value="ECO:0007669"/>
    <property type="project" value="UniProtKB-EC"/>
</dbReference>
<evidence type="ECO:0000256" key="2">
    <source>
        <dbReference type="ARBA" id="ARBA00012540"/>
    </source>
</evidence>
<protein>
    <recommendedName>
        <fullName evidence="2">sucrose synthase</fullName>
        <ecNumber evidence="2">2.4.1.13</ecNumber>
    </recommendedName>
</protein>
<dbReference type="GO" id="GO:0005985">
    <property type="term" value="P:sucrose metabolic process"/>
    <property type="evidence" value="ECO:0007669"/>
    <property type="project" value="InterPro"/>
</dbReference>
<keyword evidence="4" id="KW-0808">Transferase</keyword>
<comment type="catalytic activity">
    <reaction evidence="5">
        <text>an NDP-alpha-D-glucose + D-fructose = a ribonucleoside 5'-diphosphate + sucrose + H(+)</text>
        <dbReference type="Rhea" id="RHEA:16241"/>
        <dbReference type="ChEBI" id="CHEBI:15378"/>
        <dbReference type="ChEBI" id="CHEBI:17992"/>
        <dbReference type="ChEBI" id="CHEBI:37721"/>
        <dbReference type="ChEBI" id="CHEBI:57930"/>
        <dbReference type="ChEBI" id="CHEBI:76533"/>
        <dbReference type="EC" id="2.4.1.13"/>
    </reaction>
</comment>
<evidence type="ECO:0000256" key="3">
    <source>
        <dbReference type="ARBA" id="ARBA00022676"/>
    </source>
</evidence>
<organism evidence="6 7">
    <name type="scientific">Artemisia annua</name>
    <name type="common">Sweet wormwood</name>
    <dbReference type="NCBI Taxonomy" id="35608"/>
    <lineage>
        <taxon>Eukaryota</taxon>
        <taxon>Viridiplantae</taxon>
        <taxon>Streptophyta</taxon>
        <taxon>Embryophyta</taxon>
        <taxon>Tracheophyta</taxon>
        <taxon>Spermatophyta</taxon>
        <taxon>Magnoliopsida</taxon>
        <taxon>eudicotyledons</taxon>
        <taxon>Gunneridae</taxon>
        <taxon>Pentapetalae</taxon>
        <taxon>asterids</taxon>
        <taxon>campanulids</taxon>
        <taxon>Asterales</taxon>
        <taxon>Asteraceae</taxon>
        <taxon>Asteroideae</taxon>
        <taxon>Anthemideae</taxon>
        <taxon>Artemisiinae</taxon>
        <taxon>Artemisia</taxon>
    </lineage>
</organism>
<dbReference type="EMBL" id="PKPP01013780">
    <property type="protein sequence ID" value="PWA40450.1"/>
    <property type="molecule type" value="Genomic_DNA"/>
</dbReference>
<evidence type="ECO:0000313" key="7">
    <source>
        <dbReference type="Proteomes" id="UP000245207"/>
    </source>
</evidence>
<gene>
    <name evidence="6" type="ORF">CTI12_AA562520</name>
</gene>
<name>A0A2U1KUM5_ARTAN</name>
<evidence type="ECO:0000256" key="5">
    <source>
        <dbReference type="ARBA" id="ARBA00049030"/>
    </source>
</evidence>
<keyword evidence="7" id="KW-1185">Reference proteome</keyword>